<dbReference type="Gramene" id="LPERR06G08660.1">
    <property type="protein sequence ID" value="LPERR06G08660.1"/>
    <property type="gene ID" value="LPERR06G08660"/>
</dbReference>
<reference evidence="2 3" key="1">
    <citation type="submission" date="2012-08" db="EMBL/GenBank/DDBJ databases">
        <title>Oryza genome evolution.</title>
        <authorList>
            <person name="Wing R.A."/>
        </authorList>
    </citation>
    <scope>NUCLEOTIDE SEQUENCE</scope>
</reference>
<proteinExistence type="predicted"/>
<dbReference type="AlphaFoldDB" id="A0A0D9WNY8"/>
<dbReference type="HOGENOM" id="CLU_1157862_0_0_1"/>
<reference evidence="3" key="2">
    <citation type="submission" date="2013-12" db="EMBL/GenBank/DDBJ databases">
        <authorList>
            <person name="Yu Y."/>
            <person name="Lee S."/>
            <person name="de Baynast K."/>
            <person name="Wissotski M."/>
            <person name="Liu L."/>
            <person name="Talag J."/>
            <person name="Goicoechea J."/>
            <person name="Angelova A."/>
            <person name="Jetty R."/>
            <person name="Kudrna D."/>
            <person name="Golser W."/>
            <person name="Rivera L."/>
            <person name="Zhang J."/>
            <person name="Wing R."/>
        </authorList>
    </citation>
    <scope>NUCLEOTIDE SEQUENCE</scope>
</reference>
<reference evidence="2" key="3">
    <citation type="submission" date="2015-04" db="UniProtKB">
        <authorList>
            <consortium name="EnsemblPlants"/>
        </authorList>
    </citation>
    <scope>IDENTIFICATION</scope>
</reference>
<organism evidence="2 3">
    <name type="scientific">Leersia perrieri</name>
    <dbReference type="NCBI Taxonomy" id="77586"/>
    <lineage>
        <taxon>Eukaryota</taxon>
        <taxon>Viridiplantae</taxon>
        <taxon>Streptophyta</taxon>
        <taxon>Embryophyta</taxon>
        <taxon>Tracheophyta</taxon>
        <taxon>Spermatophyta</taxon>
        <taxon>Magnoliopsida</taxon>
        <taxon>Liliopsida</taxon>
        <taxon>Poales</taxon>
        <taxon>Poaceae</taxon>
        <taxon>BOP clade</taxon>
        <taxon>Oryzoideae</taxon>
        <taxon>Oryzeae</taxon>
        <taxon>Oryzinae</taxon>
        <taxon>Leersia</taxon>
    </lineage>
</organism>
<dbReference type="Proteomes" id="UP000032180">
    <property type="component" value="Chromosome 6"/>
</dbReference>
<dbReference type="EnsemblPlants" id="LPERR06G08660.1">
    <property type="protein sequence ID" value="LPERR06G08660.1"/>
    <property type="gene ID" value="LPERR06G08660"/>
</dbReference>
<name>A0A0D9WNY8_9ORYZ</name>
<keyword evidence="3" id="KW-1185">Reference proteome</keyword>
<evidence type="ECO:0000313" key="2">
    <source>
        <dbReference type="EnsemblPlants" id="LPERR06G08660.1"/>
    </source>
</evidence>
<protein>
    <submittedName>
        <fullName evidence="2">Uncharacterized protein</fullName>
    </submittedName>
</protein>
<feature type="compositionally biased region" description="Basic residues" evidence="1">
    <location>
        <begin position="160"/>
        <end position="171"/>
    </location>
</feature>
<evidence type="ECO:0000256" key="1">
    <source>
        <dbReference type="SAM" id="MobiDB-lite"/>
    </source>
</evidence>
<accession>A0A0D9WNY8</accession>
<feature type="region of interest" description="Disordered" evidence="1">
    <location>
        <begin position="154"/>
        <end position="180"/>
    </location>
</feature>
<sequence>MDRKAHLENQNLQDLETSKEIVLQRLRHPPRSGINGVTGNAAVNAGLRVFNVVWSWGKALVWAQPRTQPRRNDSSPVYRERSRLPRVRHLSPVRQDTKEQVPNKDDPMLHELALLDAPVVQLQVPEPEQDQQELQNKPVAFLDQVFDPVPPPILPTPARRPARGRASRKSPVRLLDGGRKSERLAKKTAARLKPSKPKERAQEVLIKKAGFSPEKAPEDAKSKYIKLFKQPLTPQMIEAFSALVVGTDIGGKKTNVKLRSSKGAYLLCCVGGVPVLPFSLSVDVPRNVVGDASLCIS</sequence>
<evidence type="ECO:0000313" key="3">
    <source>
        <dbReference type="Proteomes" id="UP000032180"/>
    </source>
</evidence>